<evidence type="ECO:0000256" key="8">
    <source>
        <dbReference type="ARBA" id="ARBA00022692"/>
    </source>
</evidence>
<evidence type="ECO:0000256" key="7">
    <source>
        <dbReference type="ARBA" id="ARBA00022679"/>
    </source>
</evidence>
<gene>
    <name evidence="15" type="ORF">RFI_29607</name>
</gene>
<keyword evidence="14 15" id="KW-0012">Acyltransferase</keyword>
<evidence type="ECO:0000313" key="15">
    <source>
        <dbReference type="EMBL" id="ETO07781.1"/>
    </source>
</evidence>
<evidence type="ECO:0000256" key="9">
    <source>
        <dbReference type="ARBA" id="ARBA00022798"/>
    </source>
</evidence>
<keyword evidence="8" id="KW-0812">Transmembrane</keyword>
<dbReference type="PANTHER" id="PTHR12317">
    <property type="entry name" value="DIACYLGLYCEROL O-ACYLTRANSFERASE"/>
    <property type="match status" value="1"/>
</dbReference>
<evidence type="ECO:0000256" key="14">
    <source>
        <dbReference type="ARBA" id="ARBA00023315"/>
    </source>
</evidence>
<evidence type="ECO:0000256" key="10">
    <source>
        <dbReference type="ARBA" id="ARBA00022824"/>
    </source>
</evidence>
<evidence type="ECO:0000256" key="4">
    <source>
        <dbReference type="ARBA" id="ARBA00005420"/>
    </source>
</evidence>
<accession>X6M2H5</accession>
<keyword evidence="7 15" id="KW-0808">Transferase</keyword>
<evidence type="ECO:0000256" key="1">
    <source>
        <dbReference type="ARBA" id="ARBA00004477"/>
    </source>
</evidence>
<dbReference type="PANTHER" id="PTHR12317:SF0">
    <property type="entry name" value="ACYLTRANSFERASE"/>
    <property type="match status" value="1"/>
</dbReference>
<dbReference type="GO" id="GO:0005789">
    <property type="term" value="C:endoplasmic reticulum membrane"/>
    <property type="evidence" value="ECO:0007669"/>
    <property type="project" value="UniProtKB-SubCell"/>
</dbReference>
<dbReference type="Pfam" id="PF03982">
    <property type="entry name" value="DAGAT"/>
    <property type="match status" value="1"/>
</dbReference>
<keyword evidence="12" id="KW-0443">Lipid metabolism</keyword>
<keyword evidence="11" id="KW-1133">Transmembrane helix</keyword>
<keyword evidence="16" id="KW-1185">Reference proteome</keyword>
<evidence type="ECO:0000313" key="16">
    <source>
        <dbReference type="Proteomes" id="UP000023152"/>
    </source>
</evidence>
<comment type="subcellular location">
    <subcellularLocation>
        <location evidence="1">Endoplasmic reticulum membrane</location>
        <topology evidence="1">Multi-pass membrane protein</topology>
    </subcellularLocation>
</comment>
<evidence type="ECO:0000256" key="13">
    <source>
        <dbReference type="ARBA" id="ARBA00023136"/>
    </source>
</evidence>
<comment type="similarity">
    <text evidence="4">Belongs to the diacylglycerol acyltransferase family.</text>
</comment>
<dbReference type="OrthoDB" id="264532at2759"/>
<evidence type="ECO:0000256" key="11">
    <source>
        <dbReference type="ARBA" id="ARBA00022989"/>
    </source>
</evidence>
<evidence type="ECO:0000256" key="5">
    <source>
        <dbReference type="ARBA" id="ARBA00013244"/>
    </source>
</evidence>
<reference evidence="15 16" key="1">
    <citation type="journal article" date="2013" name="Curr. Biol.">
        <title>The Genome of the Foraminiferan Reticulomyxa filosa.</title>
        <authorList>
            <person name="Glockner G."/>
            <person name="Hulsmann N."/>
            <person name="Schleicher M."/>
            <person name="Noegel A.A."/>
            <person name="Eichinger L."/>
            <person name="Gallinger C."/>
            <person name="Pawlowski J."/>
            <person name="Sierra R."/>
            <person name="Euteneuer U."/>
            <person name="Pillet L."/>
            <person name="Moustafa A."/>
            <person name="Platzer M."/>
            <person name="Groth M."/>
            <person name="Szafranski K."/>
            <person name="Schliwa M."/>
        </authorList>
    </citation>
    <scope>NUCLEOTIDE SEQUENCE [LARGE SCALE GENOMIC DNA]</scope>
</reference>
<dbReference type="GO" id="GO:0004144">
    <property type="term" value="F:diacylglycerol O-acyltransferase activity"/>
    <property type="evidence" value="ECO:0007669"/>
    <property type="project" value="UniProtKB-EC"/>
</dbReference>
<dbReference type="Proteomes" id="UP000023152">
    <property type="component" value="Unassembled WGS sequence"/>
</dbReference>
<dbReference type="AlphaFoldDB" id="X6M2H5"/>
<dbReference type="GO" id="GO:0006071">
    <property type="term" value="P:glycerol metabolic process"/>
    <property type="evidence" value="ECO:0007669"/>
    <property type="project" value="UniProtKB-KW"/>
</dbReference>
<keyword evidence="6" id="KW-0444">Lipid biosynthesis</keyword>
<comment type="caution">
    <text evidence="15">The sequence shown here is derived from an EMBL/GenBank/DDBJ whole genome shotgun (WGS) entry which is preliminary data.</text>
</comment>
<sequence length="175" mass="19460">MGAWAAFASQASGWDDLFPGVDVRLVTLKLNFFIPFFDLFLTFMGVCDASKESCDAILHNRSSLAIVLGGAKEALDAHAGDVVLFLAERKGFVKVALSNGASLVPVFGFGENDLYFQGQLSDSFKKEYNKGLDLQFQYFEGVEYFNIILAYFLNEFRLILSLGNLLSVPNYRPKK</sequence>
<protein>
    <recommendedName>
        <fullName evidence="5">diacylglycerol O-acyltransferase</fullName>
        <ecNumber evidence="5">2.3.1.20</ecNumber>
    </recommendedName>
</protein>
<evidence type="ECO:0000256" key="12">
    <source>
        <dbReference type="ARBA" id="ARBA00023098"/>
    </source>
</evidence>
<dbReference type="InterPro" id="IPR007130">
    <property type="entry name" value="DAGAT"/>
</dbReference>
<name>X6M2H5_RETFI</name>
<dbReference type="EMBL" id="ASPP01025742">
    <property type="protein sequence ID" value="ETO07781.1"/>
    <property type="molecule type" value="Genomic_DNA"/>
</dbReference>
<keyword evidence="9" id="KW-0319">Glycerol metabolism</keyword>
<dbReference type="EC" id="2.3.1.20" evidence="5"/>
<proteinExistence type="inferred from homology"/>
<keyword evidence="13" id="KW-0472">Membrane</keyword>
<evidence type="ECO:0000256" key="3">
    <source>
        <dbReference type="ARBA" id="ARBA00005189"/>
    </source>
</evidence>
<comment type="pathway">
    <text evidence="2">Glycerolipid metabolism; triacylglycerol biosynthesis.</text>
</comment>
<evidence type="ECO:0000256" key="6">
    <source>
        <dbReference type="ARBA" id="ARBA00022516"/>
    </source>
</evidence>
<keyword evidence="10" id="KW-0256">Endoplasmic reticulum</keyword>
<dbReference type="OMA" id="RANLICY"/>
<evidence type="ECO:0000256" key="2">
    <source>
        <dbReference type="ARBA" id="ARBA00004771"/>
    </source>
</evidence>
<comment type="pathway">
    <text evidence="3">Lipid metabolism.</text>
</comment>
<dbReference type="GO" id="GO:0019432">
    <property type="term" value="P:triglyceride biosynthetic process"/>
    <property type="evidence" value="ECO:0007669"/>
    <property type="project" value="TreeGrafter"/>
</dbReference>
<organism evidence="15 16">
    <name type="scientific">Reticulomyxa filosa</name>
    <dbReference type="NCBI Taxonomy" id="46433"/>
    <lineage>
        <taxon>Eukaryota</taxon>
        <taxon>Sar</taxon>
        <taxon>Rhizaria</taxon>
        <taxon>Retaria</taxon>
        <taxon>Foraminifera</taxon>
        <taxon>Monothalamids</taxon>
        <taxon>Reticulomyxidae</taxon>
        <taxon>Reticulomyxa</taxon>
    </lineage>
</organism>